<keyword evidence="9" id="KW-0460">Magnesium</keyword>
<dbReference type="GO" id="GO:0002949">
    <property type="term" value="P:tRNA threonylcarbamoyladenosine modification"/>
    <property type="evidence" value="ECO:0007669"/>
    <property type="project" value="InterPro"/>
</dbReference>
<proteinExistence type="inferred from homology"/>
<name>A0A1M4SHD1_9FLAO</name>
<evidence type="ECO:0000313" key="12">
    <source>
        <dbReference type="Proteomes" id="UP000184462"/>
    </source>
</evidence>
<dbReference type="RefSeq" id="WP_073190661.1">
    <property type="nucleotide sequence ID" value="NZ_FQTW01000001.1"/>
</dbReference>
<comment type="similarity">
    <text evidence="2">Belongs to the TsaE family.</text>
</comment>
<dbReference type="InterPro" id="IPR027417">
    <property type="entry name" value="P-loop_NTPase"/>
</dbReference>
<protein>
    <recommendedName>
        <fullName evidence="3">tRNA threonylcarbamoyladenosine biosynthesis protein TsaE</fullName>
    </recommendedName>
    <alternativeName>
        <fullName evidence="10">t(6)A37 threonylcarbamoyladenosine biosynthesis protein TsaE</fullName>
    </alternativeName>
</protein>
<evidence type="ECO:0000313" key="11">
    <source>
        <dbReference type="EMBL" id="SHE31558.1"/>
    </source>
</evidence>
<keyword evidence="12" id="KW-1185">Reference proteome</keyword>
<comment type="subcellular location">
    <subcellularLocation>
        <location evidence="1">Cytoplasm</location>
    </subcellularLocation>
</comment>
<evidence type="ECO:0000256" key="1">
    <source>
        <dbReference type="ARBA" id="ARBA00004496"/>
    </source>
</evidence>
<dbReference type="STRING" id="1155689.SAMN05444278_101157"/>
<dbReference type="SUPFAM" id="SSF52540">
    <property type="entry name" value="P-loop containing nucleoside triphosphate hydrolases"/>
    <property type="match status" value="1"/>
</dbReference>
<dbReference type="Gene3D" id="3.40.50.300">
    <property type="entry name" value="P-loop containing nucleotide triphosphate hydrolases"/>
    <property type="match status" value="1"/>
</dbReference>
<keyword evidence="4" id="KW-0963">Cytoplasm</keyword>
<reference evidence="11 12" key="1">
    <citation type="submission" date="2016-11" db="EMBL/GenBank/DDBJ databases">
        <authorList>
            <person name="Jaros S."/>
            <person name="Januszkiewicz K."/>
            <person name="Wedrychowicz H."/>
        </authorList>
    </citation>
    <scope>NUCLEOTIDE SEQUENCE [LARGE SCALE GENOMIC DNA]</scope>
    <source>
        <strain evidence="11 12">DSM 25661</strain>
    </source>
</reference>
<gene>
    <name evidence="11" type="ORF">SAMN05444278_101157</name>
</gene>
<dbReference type="GO" id="GO:0005524">
    <property type="term" value="F:ATP binding"/>
    <property type="evidence" value="ECO:0007669"/>
    <property type="project" value="UniProtKB-KW"/>
</dbReference>
<organism evidence="11 12">
    <name type="scientific">Psychroflexus salarius</name>
    <dbReference type="NCBI Taxonomy" id="1155689"/>
    <lineage>
        <taxon>Bacteria</taxon>
        <taxon>Pseudomonadati</taxon>
        <taxon>Bacteroidota</taxon>
        <taxon>Flavobacteriia</taxon>
        <taxon>Flavobacteriales</taxon>
        <taxon>Flavobacteriaceae</taxon>
        <taxon>Psychroflexus</taxon>
    </lineage>
</organism>
<dbReference type="OrthoDB" id="9815896at2"/>
<keyword evidence="7" id="KW-0547">Nucleotide-binding</keyword>
<evidence type="ECO:0000256" key="6">
    <source>
        <dbReference type="ARBA" id="ARBA00022723"/>
    </source>
</evidence>
<evidence type="ECO:0000256" key="4">
    <source>
        <dbReference type="ARBA" id="ARBA00022490"/>
    </source>
</evidence>
<sequence>MKITNYNLDDLNQIATKIIAKSSHKIISFQGDLGAGKTTLIKNLVKTLGSKDHVSSPSFSLVNEYQTENVKIFHFDFYRINSIEEVYDIGFEDYLNQEAWIFIEWPEKIEQIIDFEHHKIKIQFNELLQRELTFM</sequence>
<evidence type="ECO:0000256" key="9">
    <source>
        <dbReference type="ARBA" id="ARBA00022842"/>
    </source>
</evidence>
<dbReference type="EMBL" id="FQTW01000001">
    <property type="protein sequence ID" value="SHE31558.1"/>
    <property type="molecule type" value="Genomic_DNA"/>
</dbReference>
<keyword evidence="8" id="KW-0067">ATP-binding</keyword>
<dbReference type="GO" id="GO:0046872">
    <property type="term" value="F:metal ion binding"/>
    <property type="evidence" value="ECO:0007669"/>
    <property type="project" value="UniProtKB-KW"/>
</dbReference>
<evidence type="ECO:0000256" key="10">
    <source>
        <dbReference type="ARBA" id="ARBA00032441"/>
    </source>
</evidence>
<dbReference type="NCBIfam" id="TIGR00150">
    <property type="entry name" value="T6A_YjeE"/>
    <property type="match status" value="1"/>
</dbReference>
<dbReference type="Pfam" id="PF02367">
    <property type="entry name" value="TsaE"/>
    <property type="match status" value="1"/>
</dbReference>
<dbReference type="AlphaFoldDB" id="A0A1M4SHD1"/>
<evidence type="ECO:0000256" key="5">
    <source>
        <dbReference type="ARBA" id="ARBA00022694"/>
    </source>
</evidence>
<dbReference type="PANTHER" id="PTHR33540:SF2">
    <property type="entry name" value="TRNA THREONYLCARBAMOYLADENOSINE BIOSYNTHESIS PROTEIN TSAE"/>
    <property type="match status" value="1"/>
</dbReference>
<evidence type="ECO:0000256" key="7">
    <source>
        <dbReference type="ARBA" id="ARBA00022741"/>
    </source>
</evidence>
<dbReference type="PANTHER" id="PTHR33540">
    <property type="entry name" value="TRNA THREONYLCARBAMOYLADENOSINE BIOSYNTHESIS PROTEIN TSAE"/>
    <property type="match status" value="1"/>
</dbReference>
<dbReference type="InterPro" id="IPR003442">
    <property type="entry name" value="T6A_TsaE"/>
</dbReference>
<evidence type="ECO:0000256" key="3">
    <source>
        <dbReference type="ARBA" id="ARBA00019010"/>
    </source>
</evidence>
<keyword evidence="5" id="KW-0819">tRNA processing</keyword>
<dbReference type="GO" id="GO:0005737">
    <property type="term" value="C:cytoplasm"/>
    <property type="evidence" value="ECO:0007669"/>
    <property type="project" value="UniProtKB-SubCell"/>
</dbReference>
<evidence type="ECO:0000256" key="8">
    <source>
        <dbReference type="ARBA" id="ARBA00022840"/>
    </source>
</evidence>
<dbReference type="Proteomes" id="UP000184462">
    <property type="component" value="Unassembled WGS sequence"/>
</dbReference>
<accession>A0A1M4SHD1</accession>
<evidence type="ECO:0000256" key="2">
    <source>
        <dbReference type="ARBA" id="ARBA00007599"/>
    </source>
</evidence>
<keyword evidence="6" id="KW-0479">Metal-binding</keyword>